<evidence type="ECO:0000313" key="4">
    <source>
        <dbReference type="Proteomes" id="UP000434850"/>
    </source>
</evidence>
<comment type="subcellular location">
    <subcellularLocation>
        <location evidence="2">Cytoplasm</location>
    </subcellularLocation>
</comment>
<dbReference type="GO" id="GO:0005737">
    <property type="term" value="C:cytoplasm"/>
    <property type="evidence" value="ECO:0007669"/>
    <property type="project" value="UniProtKB-SubCell"/>
</dbReference>
<dbReference type="SUPFAM" id="SSF110395">
    <property type="entry name" value="CutC-like"/>
    <property type="match status" value="1"/>
</dbReference>
<dbReference type="Gene3D" id="3.20.20.380">
    <property type="entry name" value="Copper homeostasis (CutC) domain"/>
    <property type="match status" value="1"/>
</dbReference>
<name>A0A6I4IDP3_9SPHI</name>
<dbReference type="AlphaFoldDB" id="A0A6I4IDP3"/>
<dbReference type="RefSeq" id="WP_157542035.1">
    <property type="nucleotide sequence ID" value="NZ_WQLA01000004.1"/>
</dbReference>
<protein>
    <recommendedName>
        <fullName evidence="2">PF03932 family protein CutC</fullName>
    </recommendedName>
</protein>
<dbReference type="OrthoDB" id="9815677at2"/>
<comment type="similarity">
    <text evidence="1 2">Belongs to the CutC family.</text>
</comment>
<dbReference type="Proteomes" id="UP000434850">
    <property type="component" value="Unassembled WGS sequence"/>
</dbReference>
<gene>
    <name evidence="2" type="primary">cutC</name>
    <name evidence="3" type="ORF">GO816_11270</name>
</gene>
<keyword evidence="2" id="KW-0963">Cytoplasm</keyword>
<evidence type="ECO:0000256" key="1">
    <source>
        <dbReference type="ARBA" id="ARBA00007768"/>
    </source>
</evidence>
<evidence type="ECO:0000256" key="2">
    <source>
        <dbReference type="HAMAP-Rule" id="MF_00795"/>
    </source>
</evidence>
<comment type="caution">
    <text evidence="3">The sequence shown here is derived from an EMBL/GenBank/DDBJ whole genome shotgun (WGS) entry which is preliminary data.</text>
</comment>
<dbReference type="HAMAP" id="MF_00795">
    <property type="entry name" value="CutC"/>
    <property type="match status" value="1"/>
</dbReference>
<proteinExistence type="inferred from homology"/>
<reference evidence="3 4" key="1">
    <citation type="submission" date="2019-12" db="EMBL/GenBank/DDBJ databases">
        <title>Mucilaginibacter sp. HME9299 genome sequencing and assembly.</title>
        <authorList>
            <person name="Kang H."/>
            <person name="Kim H."/>
            <person name="Joh K."/>
        </authorList>
    </citation>
    <scope>NUCLEOTIDE SEQUENCE [LARGE SCALE GENOMIC DNA]</scope>
    <source>
        <strain evidence="3 4">HME9299</strain>
    </source>
</reference>
<keyword evidence="4" id="KW-1185">Reference proteome</keyword>
<dbReference type="PANTHER" id="PTHR12598">
    <property type="entry name" value="COPPER HOMEOSTASIS PROTEIN CUTC"/>
    <property type="match status" value="1"/>
</dbReference>
<dbReference type="GO" id="GO:0005507">
    <property type="term" value="F:copper ion binding"/>
    <property type="evidence" value="ECO:0007669"/>
    <property type="project" value="TreeGrafter"/>
</dbReference>
<dbReference type="InterPro" id="IPR036822">
    <property type="entry name" value="CutC-like_dom_sf"/>
</dbReference>
<comment type="caution">
    <text evidence="2">Once thought to be involved in copper homeostasis, experiments in E.coli have shown this is not the case.</text>
</comment>
<dbReference type="EMBL" id="WQLA01000004">
    <property type="protein sequence ID" value="MVN91706.1"/>
    <property type="molecule type" value="Genomic_DNA"/>
</dbReference>
<accession>A0A6I4IDP3</accession>
<dbReference type="InterPro" id="IPR005627">
    <property type="entry name" value="CutC-like"/>
</dbReference>
<organism evidence="3 4">
    <name type="scientific">Mucilaginibacter aquatilis</name>
    <dbReference type="NCBI Taxonomy" id="1517760"/>
    <lineage>
        <taxon>Bacteria</taxon>
        <taxon>Pseudomonadati</taxon>
        <taxon>Bacteroidota</taxon>
        <taxon>Sphingobacteriia</taxon>
        <taxon>Sphingobacteriales</taxon>
        <taxon>Sphingobacteriaceae</taxon>
        <taxon>Mucilaginibacter</taxon>
    </lineage>
</organism>
<sequence>MNIALEVCANSVESAIAAEKGGATRIELCDNLHEGGTTPSYGQIKVTLNKVNIPVHVLLRPRTGDFLYSAAEYEVMKENLKMAAQLGAHAIVTGMLHPNGTIDKVRCKELVQMAKDAGMKATFHRAFDLCADMFQALEEIIEMGYDCILTSGSKTTAIEGASKIAQLIQKANGRICIMPGGGVSEYNVNDLVHFTGATEIHSSARKIRKTGMLYMNENILLGRSVGKDYDIDETDAGRVRSIIEKANEPYPLLKDTQGQYEA</sequence>
<dbReference type="PANTHER" id="PTHR12598:SF0">
    <property type="entry name" value="COPPER HOMEOSTASIS PROTEIN CUTC HOMOLOG"/>
    <property type="match status" value="1"/>
</dbReference>
<evidence type="ECO:0000313" key="3">
    <source>
        <dbReference type="EMBL" id="MVN91706.1"/>
    </source>
</evidence>
<dbReference type="Pfam" id="PF03932">
    <property type="entry name" value="CutC"/>
    <property type="match status" value="1"/>
</dbReference>
<dbReference type="FunFam" id="3.20.20.380:FF:000001">
    <property type="entry name" value="Copper homeostasis protein CutC"/>
    <property type="match status" value="1"/>
</dbReference>